<feature type="compositionally biased region" description="Low complexity" evidence="1">
    <location>
        <begin position="319"/>
        <end position="329"/>
    </location>
</feature>
<gene>
    <name evidence="3" type="primary">Necator_chrI.g366</name>
    <name evidence="3" type="ORF">RB195_004245</name>
</gene>
<feature type="compositionally biased region" description="Basic and acidic residues" evidence="1">
    <location>
        <begin position="403"/>
        <end position="432"/>
    </location>
</feature>
<accession>A0ABR1BH14</accession>
<name>A0ABR1BH14_NECAM</name>
<evidence type="ECO:0000256" key="2">
    <source>
        <dbReference type="SAM" id="Phobius"/>
    </source>
</evidence>
<comment type="caution">
    <text evidence="3">The sequence shown here is derived from an EMBL/GenBank/DDBJ whole genome shotgun (WGS) entry which is preliminary data.</text>
</comment>
<keyword evidence="2" id="KW-0472">Membrane</keyword>
<feature type="transmembrane region" description="Helical" evidence="2">
    <location>
        <begin position="88"/>
        <end position="112"/>
    </location>
</feature>
<sequence>MDTDHTVFIRQNSGNAIMCIDRKSFTFCKCIHITELIYIVYVTTAITHTVPILFLLFYAQWLALIAAAIIAIAHIFFAVAIHKESYRLLVIFIVYQCGAVIALIALDIWALIIMEMFPGTSIFAENCRKTNPTNYNECVRLKAAILGGVTLADTIINLAFVAPVLKSYFLFLRESPISPSSTAKISRFSAPGIGDAALDRERYFGSVDVPYFRKFSANPQQGPFRAQPFTVYAPLRDPLALGDTGLPQQYANPTTGNSAYANPAGTLYQQQNPLFVSRMPDDKELTAQQSYLPGGNSLYAQVSIPKKSSAQEYSAGFHSTDSSEYSSESEPTKKYSKRSSIRAKSSTTSQRYPGYDTVFDRKTSADPYILQEGFGRRDRKYSRDIDQPYRSTGYSRSLGRSRYSREDESPSMKDQRRDFDRSPYAKDTRHFSDIPYNSRDFKHSRFDRRPSSDLQGYREPPPDY</sequence>
<feature type="compositionally biased region" description="Polar residues" evidence="1">
    <location>
        <begin position="342"/>
        <end position="351"/>
    </location>
</feature>
<evidence type="ECO:0000313" key="3">
    <source>
        <dbReference type="EMBL" id="KAK6725807.1"/>
    </source>
</evidence>
<keyword evidence="2" id="KW-1133">Transmembrane helix</keyword>
<feature type="compositionally biased region" description="Low complexity" evidence="1">
    <location>
        <begin position="389"/>
        <end position="401"/>
    </location>
</feature>
<protein>
    <recommendedName>
        <fullName evidence="5">G-protein coupled receptors family 1 profile domain-containing protein</fullName>
    </recommendedName>
</protein>
<dbReference type="EMBL" id="JAVFWL010000001">
    <property type="protein sequence ID" value="KAK6725807.1"/>
    <property type="molecule type" value="Genomic_DNA"/>
</dbReference>
<feature type="transmembrane region" description="Helical" evidence="2">
    <location>
        <begin position="61"/>
        <end position="81"/>
    </location>
</feature>
<dbReference type="Proteomes" id="UP001303046">
    <property type="component" value="Unassembled WGS sequence"/>
</dbReference>
<evidence type="ECO:0008006" key="5">
    <source>
        <dbReference type="Google" id="ProtNLM"/>
    </source>
</evidence>
<reference evidence="3 4" key="1">
    <citation type="submission" date="2023-08" db="EMBL/GenBank/DDBJ databases">
        <title>A Necator americanus chromosomal reference genome.</title>
        <authorList>
            <person name="Ilik V."/>
            <person name="Petrzelkova K.J."/>
            <person name="Pardy F."/>
            <person name="Fuh T."/>
            <person name="Niatou-Singa F.S."/>
            <person name="Gouil Q."/>
            <person name="Baker L."/>
            <person name="Ritchie M.E."/>
            <person name="Jex A.R."/>
            <person name="Gazzola D."/>
            <person name="Li H."/>
            <person name="Toshio Fujiwara R."/>
            <person name="Zhan B."/>
            <person name="Aroian R.V."/>
            <person name="Pafco B."/>
            <person name="Schwarz E.M."/>
        </authorList>
    </citation>
    <scope>NUCLEOTIDE SEQUENCE [LARGE SCALE GENOMIC DNA]</scope>
    <source>
        <strain evidence="3 4">Aroian</strain>
        <tissue evidence="3">Whole animal</tissue>
    </source>
</reference>
<keyword evidence="4" id="KW-1185">Reference proteome</keyword>
<feature type="compositionally biased region" description="Basic and acidic residues" evidence="1">
    <location>
        <begin position="439"/>
        <end position="451"/>
    </location>
</feature>
<feature type="region of interest" description="Disordered" evidence="1">
    <location>
        <begin position="379"/>
        <end position="464"/>
    </location>
</feature>
<proteinExistence type="predicted"/>
<evidence type="ECO:0000256" key="1">
    <source>
        <dbReference type="SAM" id="MobiDB-lite"/>
    </source>
</evidence>
<feature type="region of interest" description="Disordered" evidence="1">
    <location>
        <begin position="313"/>
        <end position="358"/>
    </location>
</feature>
<feature type="transmembrane region" description="Helical" evidence="2">
    <location>
        <begin position="36"/>
        <end position="55"/>
    </location>
</feature>
<organism evidence="3 4">
    <name type="scientific">Necator americanus</name>
    <name type="common">Human hookworm</name>
    <dbReference type="NCBI Taxonomy" id="51031"/>
    <lineage>
        <taxon>Eukaryota</taxon>
        <taxon>Metazoa</taxon>
        <taxon>Ecdysozoa</taxon>
        <taxon>Nematoda</taxon>
        <taxon>Chromadorea</taxon>
        <taxon>Rhabditida</taxon>
        <taxon>Rhabditina</taxon>
        <taxon>Rhabditomorpha</taxon>
        <taxon>Strongyloidea</taxon>
        <taxon>Ancylostomatidae</taxon>
        <taxon>Bunostominae</taxon>
        <taxon>Necator</taxon>
    </lineage>
</organism>
<keyword evidence="2" id="KW-0812">Transmembrane</keyword>
<evidence type="ECO:0000313" key="4">
    <source>
        <dbReference type="Proteomes" id="UP001303046"/>
    </source>
</evidence>